<evidence type="ECO:0000313" key="6">
    <source>
        <dbReference type="Proteomes" id="UP000000539"/>
    </source>
</evidence>
<keyword evidence="1" id="KW-0430">Lectin</keyword>
<dbReference type="InterPro" id="IPR001304">
    <property type="entry name" value="C-type_lectin-like"/>
</dbReference>
<feature type="region of interest" description="Disordered" evidence="3">
    <location>
        <begin position="1"/>
        <end position="134"/>
    </location>
</feature>
<evidence type="ECO:0000256" key="2">
    <source>
        <dbReference type="ARBA" id="ARBA00023157"/>
    </source>
</evidence>
<dbReference type="PANTHER" id="PTHR22803">
    <property type="entry name" value="MANNOSE, PHOSPHOLIPASE, LECTIN RECEPTOR RELATED"/>
    <property type="match status" value="1"/>
</dbReference>
<dbReference type="PROSITE" id="PS50041">
    <property type="entry name" value="C_TYPE_LECTIN_2"/>
    <property type="match status" value="1"/>
</dbReference>
<dbReference type="SUPFAM" id="SSF56436">
    <property type="entry name" value="C-type lectin-like"/>
    <property type="match status" value="1"/>
</dbReference>
<dbReference type="InterPro" id="IPR033989">
    <property type="entry name" value="CD209-like_CTLD"/>
</dbReference>
<dbReference type="Gene3D" id="3.10.100.10">
    <property type="entry name" value="Mannose-Binding Protein A, subunit A"/>
    <property type="match status" value="1"/>
</dbReference>
<proteinExistence type="predicted"/>
<reference evidence="5" key="2">
    <citation type="submission" date="2025-08" db="UniProtKB">
        <authorList>
            <consortium name="Ensembl"/>
        </authorList>
    </citation>
    <scope>IDENTIFICATION</scope>
    <source>
        <strain evidence="5">broiler</strain>
    </source>
</reference>
<protein>
    <recommendedName>
        <fullName evidence="4">C-type lectin domain-containing protein</fullName>
    </recommendedName>
</protein>
<sequence>IITRRRRRRGKGRRRRRRGKGRRKRRGKRRRGKRRRKRRRKRRGKRRRKRGGRKKETRRREEEKEEEKRRKEEKEEEETEEEEEEEKEEEGIGLKQESTKLHPHLPEEQKRPRSKVLFLGLRAKRGRPQNTHRGDLRTQLWPLCCAGGSCDPKTPFCSPGPQNLPSAPWDPKAAAMDEERLSDNVRLYKVAALSSKLSTLQSEPKHNFSSRDSLLFPCGAQSRQWEYFEGRCYYFSLSRMSWHKAKAECEEMHSHLIIIDSYAKQNFVMFRTRNERFWIGLTDENQEGEWQWVDGTDTRSSFTFWKEGEPNNRGFNEDCAHVWTSGQWNDVYCTYECYYVCEKPLPK</sequence>
<feature type="compositionally biased region" description="Basic residues" evidence="3">
    <location>
        <begin position="1"/>
        <end position="57"/>
    </location>
</feature>
<dbReference type="InterPro" id="IPR018378">
    <property type="entry name" value="C-type_lectin_CS"/>
</dbReference>
<reference evidence="5" key="1">
    <citation type="submission" date="2020-11" db="EMBL/GenBank/DDBJ databases">
        <title>Gallus gallus (Chicken) genome, bGalGal1, GRCg7b, maternal haplotype autosomes + Z &amp; W.</title>
        <authorList>
            <person name="Warren W."/>
            <person name="Formenti G."/>
            <person name="Fedrigo O."/>
            <person name="Haase B."/>
            <person name="Mountcastle J."/>
            <person name="Balacco J."/>
            <person name="Tracey A."/>
            <person name="Schneider V."/>
            <person name="Okimoto R."/>
            <person name="Cheng H."/>
            <person name="Hawken R."/>
            <person name="Howe K."/>
            <person name="Jarvis E.D."/>
        </authorList>
    </citation>
    <scope>NUCLEOTIDE SEQUENCE [LARGE SCALE GENOMIC DNA]</scope>
    <source>
        <strain evidence="5">Broiler</strain>
    </source>
</reference>
<gene>
    <name evidence="5" type="primary">LOC396477</name>
</gene>
<dbReference type="Ensembl" id="ENSGALT00010006106.1">
    <property type="protein sequence ID" value="ENSGALP00010003812.1"/>
    <property type="gene ID" value="ENSGALG00010002629.1"/>
</dbReference>
<feature type="domain" description="C-type lectin" evidence="4">
    <location>
        <begin position="228"/>
        <end position="342"/>
    </location>
</feature>
<reference evidence="5" key="3">
    <citation type="submission" date="2025-09" db="UniProtKB">
        <authorList>
            <consortium name="Ensembl"/>
        </authorList>
    </citation>
    <scope>IDENTIFICATION</scope>
    <source>
        <strain evidence="5">broiler</strain>
    </source>
</reference>
<dbReference type="AlphaFoldDB" id="A0A8V0XAY7"/>
<dbReference type="PROSITE" id="PS00615">
    <property type="entry name" value="C_TYPE_LECTIN_1"/>
    <property type="match status" value="1"/>
</dbReference>
<dbReference type="Proteomes" id="UP000000539">
    <property type="component" value="Chromosome 30"/>
</dbReference>
<dbReference type="CDD" id="cd03590">
    <property type="entry name" value="CLECT_DC-SIGN_like"/>
    <property type="match status" value="1"/>
</dbReference>
<name>A0A8V0XAY7_CHICK</name>
<dbReference type="FunCoup" id="A0A8V0XAY7">
    <property type="interactions" value="18"/>
</dbReference>
<evidence type="ECO:0000259" key="4">
    <source>
        <dbReference type="PROSITE" id="PS50041"/>
    </source>
</evidence>
<feature type="compositionally biased region" description="Basic and acidic residues" evidence="3">
    <location>
        <begin position="97"/>
        <end position="111"/>
    </location>
</feature>
<dbReference type="InterPro" id="IPR016187">
    <property type="entry name" value="CTDL_fold"/>
</dbReference>
<keyword evidence="6" id="KW-1185">Reference proteome</keyword>
<dbReference type="SMART" id="SM00034">
    <property type="entry name" value="CLECT"/>
    <property type="match status" value="1"/>
</dbReference>
<feature type="compositionally biased region" description="Basic and acidic residues" evidence="3">
    <location>
        <begin position="58"/>
        <end position="73"/>
    </location>
</feature>
<dbReference type="GeneTree" id="ENSGT01030000234575"/>
<dbReference type="InterPro" id="IPR016186">
    <property type="entry name" value="C-type_lectin-like/link_sf"/>
</dbReference>
<feature type="compositionally biased region" description="Acidic residues" evidence="3">
    <location>
        <begin position="74"/>
        <end position="91"/>
    </location>
</feature>
<accession>A0A8V0XAY7</accession>
<dbReference type="InterPro" id="IPR050111">
    <property type="entry name" value="C-type_lectin/snaclec_domain"/>
</dbReference>
<evidence type="ECO:0000256" key="1">
    <source>
        <dbReference type="ARBA" id="ARBA00022734"/>
    </source>
</evidence>
<organism evidence="5 6">
    <name type="scientific">Gallus gallus</name>
    <name type="common">Chicken</name>
    <dbReference type="NCBI Taxonomy" id="9031"/>
    <lineage>
        <taxon>Eukaryota</taxon>
        <taxon>Metazoa</taxon>
        <taxon>Chordata</taxon>
        <taxon>Craniata</taxon>
        <taxon>Vertebrata</taxon>
        <taxon>Euteleostomi</taxon>
        <taxon>Archelosauria</taxon>
        <taxon>Archosauria</taxon>
        <taxon>Dinosauria</taxon>
        <taxon>Saurischia</taxon>
        <taxon>Theropoda</taxon>
        <taxon>Coelurosauria</taxon>
        <taxon>Aves</taxon>
        <taxon>Neognathae</taxon>
        <taxon>Galloanserae</taxon>
        <taxon>Galliformes</taxon>
        <taxon>Phasianidae</taxon>
        <taxon>Phasianinae</taxon>
        <taxon>Gallus</taxon>
    </lineage>
</organism>
<dbReference type="GO" id="GO:0030246">
    <property type="term" value="F:carbohydrate binding"/>
    <property type="evidence" value="ECO:0007669"/>
    <property type="project" value="UniProtKB-KW"/>
</dbReference>
<keyword evidence="2" id="KW-1015">Disulfide bond</keyword>
<evidence type="ECO:0000313" key="5">
    <source>
        <dbReference type="Ensembl" id="ENSGALP00010003812.1"/>
    </source>
</evidence>
<dbReference type="Pfam" id="PF00059">
    <property type="entry name" value="Lectin_C"/>
    <property type="match status" value="1"/>
</dbReference>
<evidence type="ECO:0000256" key="3">
    <source>
        <dbReference type="SAM" id="MobiDB-lite"/>
    </source>
</evidence>